<reference evidence="2" key="1">
    <citation type="submission" date="2023-07" db="EMBL/GenBank/DDBJ databases">
        <title>Genome content predicts the carbon catabolic preferences of heterotrophic bacteria.</title>
        <authorList>
            <person name="Gralka M."/>
        </authorList>
    </citation>
    <scope>NUCLEOTIDE SEQUENCE</scope>
    <source>
        <strain evidence="2">6E02</strain>
    </source>
</reference>
<dbReference type="EMBL" id="JAUYVL010000004">
    <property type="protein sequence ID" value="MDP2501054.1"/>
    <property type="molecule type" value="Genomic_DNA"/>
</dbReference>
<protein>
    <submittedName>
        <fullName evidence="2">Uncharacterized protein</fullName>
    </submittedName>
</protein>
<gene>
    <name evidence="2" type="ORF">Q8W42_10065</name>
</gene>
<sequence>MTLSRLYMDKKKISLSLALFASALFTTPTLASLQEYDVSDLIYSLQSGDKRKVAQHMQFPLRRPAPLMPIENEEQLVSRFYEVFDANLVNKIVNSDMDVDWQHVGSQGIMFENGSVWLSGNSGKIIAVNYQTPVTKLMVNEANKLQMWALDTSISDFTYNVLDVRTENHRIRIDSLPSSKLRYASWPADAKYFDKPELIIVDGRKVFDGSGGNHRYLFSNGRYTYEMAVNVIGKTNVDYLRVYNGEVLISEQGTVEDLNH</sequence>
<dbReference type="RefSeq" id="WP_102562026.1">
    <property type="nucleotide sequence ID" value="NZ_CAWNUI010000092.1"/>
</dbReference>
<comment type="caution">
    <text evidence="2">The sequence shown here is derived from an EMBL/GenBank/DDBJ whole genome shotgun (WGS) entry which is preliminary data.</text>
</comment>
<organism evidence="2 3">
    <name type="scientific">Vibrio splendidus</name>
    <dbReference type="NCBI Taxonomy" id="29497"/>
    <lineage>
        <taxon>Bacteria</taxon>
        <taxon>Pseudomonadati</taxon>
        <taxon>Pseudomonadota</taxon>
        <taxon>Gammaproteobacteria</taxon>
        <taxon>Vibrionales</taxon>
        <taxon>Vibrionaceae</taxon>
        <taxon>Vibrio</taxon>
    </lineage>
</organism>
<evidence type="ECO:0000313" key="3">
    <source>
        <dbReference type="Proteomes" id="UP001177935"/>
    </source>
</evidence>
<name>A0AB35MWC1_VIBSP</name>
<proteinExistence type="predicted"/>
<dbReference type="Proteomes" id="UP001177935">
    <property type="component" value="Unassembled WGS sequence"/>
</dbReference>
<keyword evidence="1" id="KW-0732">Signal</keyword>
<dbReference type="AlphaFoldDB" id="A0AB35MWC1"/>
<feature type="chain" id="PRO_5044276888" evidence="1">
    <location>
        <begin position="32"/>
        <end position="260"/>
    </location>
</feature>
<evidence type="ECO:0000313" key="2">
    <source>
        <dbReference type="EMBL" id="MDP2501054.1"/>
    </source>
</evidence>
<accession>A0AB35MWC1</accession>
<feature type="signal peptide" evidence="1">
    <location>
        <begin position="1"/>
        <end position="31"/>
    </location>
</feature>
<evidence type="ECO:0000256" key="1">
    <source>
        <dbReference type="SAM" id="SignalP"/>
    </source>
</evidence>